<feature type="compositionally biased region" description="Basic and acidic residues" evidence="4">
    <location>
        <begin position="278"/>
        <end position="289"/>
    </location>
</feature>
<dbReference type="GO" id="GO:0005829">
    <property type="term" value="C:cytosol"/>
    <property type="evidence" value="ECO:0007669"/>
    <property type="project" value="TreeGrafter"/>
</dbReference>
<evidence type="ECO:0000256" key="1">
    <source>
        <dbReference type="ARBA" id="ARBA00000707"/>
    </source>
</evidence>
<keyword evidence="7" id="KW-1185">Reference proteome</keyword>
<dbReference type="EMBL" id="CAUJNA010000470">
    <property type="protein sequence ID" value="CAJ1377562.1"/>
    <property type="molecule type" value="Genomic_DNA"/>
</dbReference>
<comment type="caution">
    <text evidence="6">The sequence shown here is derived from an EMBL/GenBank/DDBJ whole genome shotgun (WGS) entry which is preliminary data.</text>
</comment>
<dbReference type="GO" id="GO:0030968">
    <property type="term" value="P:endoplasmic reticulum unfolded protein response"/>
    <property type="evidence" value="ECO:0007669"/>
    <property type="project" value="TreeGrafter"/>
</dbReference>
<dbReference type="InterPro" id="IPR038765">
    <property type="entry name" value="Papain-like_cys_pep_sf"/>
</dbReference>
<evidence type="ECO:0000313" key="6">
    <source>
        <dbReference type="EMBL" id="CAJ1377562.1"/>
    </source>
</evidence>
<dbReference type="PANTHER" id="PTHR13312">
    <property type="entry name" value="HIV-INDUCED PROTEIN-7-LIKE PROTEASE"/>
    <property type="match status" value="1"/>
</dbReference>
<gene>
    <name evidence="6" type="ORF">EVOR1521_LOCUS6332</name>
</gene>
<keyword evidence="3" id="KW-0833">Ubl conjugation pathway</keyword>
<dbReference type="Gene3D" id="3.90.70.80">
    <property type="match status" value="1"/>
</dbReference>
<reference evidence="6" key="1">
    <citation type="submission" date="2023-08" db="EMBL/GenBank/DDBJ databases">
        <authorList>
            <person name="Chen Y."/>
            <person name="Shah S."/>
            <person name="Dougan E. K."/>
            <person name="Thang M."/>
            <person name="Chan C."/>
        </authorList>
    </citation>
    <scope>NUCLEOTIDE SEQUENCE</scope>
</reference>
<dbReference type="CDD" id="cd22744">
    <property type="entry name" value="OTU"/>
    <property type="match status" value="1"/>
</dbReference>
<keyword evidence="3" id="KW-0645">Protease</keyword>
<evidence type="ECO:0000313" key="7">
    <source>
        <dbReference type="Proteomes" id="UP001178507"/>
    </source>
</evidence>
<dbReference type="GO" id="GO:0016579">
    <property type="term" value="P:protein deubiquitination"/>
    <property type="evidence" value="ECO:0007669"/>
    <property type="project" value="TreeGrafter"/>
</dbReference>
<evidence type="ECO:0000256" key="3">
    <source>
        <dbReference type="RuleBase" id="RU367104"/>
    </source>
</evidence>
<dbReference type="GO" id="GO:0005634">
    <property type="term" value="C:nucleus"/>
    <property type="evidence" value="ECO:0007669"/>
    <property type="project" value="TreeGrafter"/>
</dbReference>
<keyword evidence="3" id="KW-0963">Cytoplasm</keyword>
<feature type="region of interest" description="Disordered" evidence="4">
    <location>
        <begin position="278"/>
        <end position="299"/>
    </location>
</feature>
<dbReference type="InterPro" id="IPR003323">
    <property type="entry name" value="OTU_dom"/>
</dbReference>
<keyword evidence="2 3" id="KW-0378">Hydrolase</keyword>
<dbReference type="PROSITE" id="PS50802">
    <property type="entry name" value="OTU"/>
    <property type="match status" value="1"/>
</dbReference>
<name>A0AA36HY90_9DINO</name>
<accession>A0AA36HY90</accession>
<dbReference type="GO" id="GO:0036503">
    <property type="term" value="P:ERAD pathway"/>
    <property type="evidence" value="ECO:0007669"/>
    <property type="project" value="TreeGrafter"/>
</dbReference>
<sequence>MLSSLFEDLALGRISVGDAEALALEVKTLGNQAKREKSPELYEEVAGAALRWAASADPEAAARALLCYAWAQQQLSRGVDEARTLGLALTRDGRLQKQLQALPSGSCSALLVLPSEAAEAADPQRPVYVLEADRHWRLLPCPRRFAWLIYGESRLALGKPAAPADPALEALQLTPLKLEDADAMGGVELAAEALKSGRGCFAHSDSTSALGLFAACFICKYGFGFPDWDPSQPAHSAAEAIELIQGLQGKDSITGQEEQVMLFERLGRGLRGRIDDRLRKAVPQDEDTKGSSTSPDAEGGLWSELMLGRARKSCAAVVQTETAKGLKVVHQPGDGNCLFHSLAYGLGKEKAASLRRRVCDFMQKNPQLEISGSSLTEWIEMTSQSSVDSYASKMRRGGEWGGAPEIAVCARMAEIDVQVYEPGSEGFDLIASFPGNEQGTPTPKVVRVLYTGRLHYDALTE</sequence>
<organism evidence="6 7">
    <name type="scientific">Effrenium voratum</name>
    <dbReference type="NCBI Taxonomy" id="2562239"/>
    <lineage>
        <taxon>Eukaryota</taxon>
        <taxon>Sar</taxon>
        <taxon>Alveolata</taxon>
        <taxon>Dinophyceae</taxon>
        <taxon>Suessiales</taxon>
        <taxon>Symbiodiniaceae</taxon>
        <taxon>Effrenium</taxon>
    </lineage>
</organism>
<keyword evidence="3" id="KW-0788">Thiol protease</keyword>
<dbReference type="AlphaFoldDB" id="A0AA36HY90"/>
<dbReference type="GO" id="GO:0004843">
    <property type="term" value="F:cysteine-type deubiquitinase activity"/>
    <property type="evidence" value="ECO:0007669"/>
    <property type="project" value="UniProtKB-UniRule"/>
</dbReference>
<dbReference type="EC" id="3.4.19.12" evidence="3"/>
<dbReference type="SUPFAM" id="SSF54001">
    <property type="entry name" value="Cysteine proteinases"/>
    <property type="match status" value="1"/>
</dbReference>
<evidence type="ECO:0000256" key="2">
    <source>
        <dbReference type="ARBA" id="ARBA00022801"/>
    </source>
</evidence>
<evidence type="ECO:0000256" key="4">
    <source>
        <dbReference type="SAM" id="MobiDB-lite"/>
    </source>
</evidence>
<comment type="function">
    <text evidence="3">Hydrolase that can remove conjugated ubiquitin from proteins and may therefore play an important regulatory role at the level of protein turnover by preventing degradation.</text>
</comment>
<dbReference type="Pfam" id="PF02338">
    <property type="entry name" value="OTU"/>
    <property type="match status" value="1"/>
</dbReference>
<comment type="catalytic activity">
    <reaction evidence="1 3">
        <text>Thiol-dependent hydrolysis of ester, thioester, amide, peptide and isopeptide bonds formed by the C-terminal Gly of ubiquitin (a 76-residue protein attached to proteins as an intracellular targeting signal).</text>
        <dbReference type="EC" id="3.4.19.12"/>
    </reaction>
</comment>
<protein>
    <recommendedName>
        <fullName evidence="3">Ubiquitin thioesterase OTU</fullName>
        <ecNumber evidence="3">3.4.19.12</ecNumber>
    </recommendedName>
</protein>
<comment type="subcellular location">
    <subcellularLocation>
        <location evidence="3">Cytoplasm</location>
    </subcellularLocation>
</comment>
<proteinExistence type="predicted"/>
<evidence type="ECO:0000259" key="5">
    <source>
        <dbReference type="PROSITE" id="PS50802"/>
    </source>
</evidence>
<feature type="domain" description="OTU" evidence="5">
    <location>
        <begin position="326"/>
        <end position="461"/>
    </location>
</feature>
<dbReference type="Proteomes" id="UP001178507">
    <property type="component" value="Unassembled WGS sequence"/>
</dbReference>
<dbReference type="PANTHER" id="PTHR13312:SF0">
    <property type="entry name" value="UBIQUITIN THIOESTERASE OTU1"/>
    <property type="match status" value="1"/>
</dbReference>